<evidence type="ECO:0000256" key="4">
    <source>
        <dbReference type="ARBA" id="ARBA00022807"/>
    </source>
</evidence>
<dbReference type="GO" id="GO:0006508">
    <property type="term" value="P:proteolysis"/>
    <property type="evidence" value="ECO:0007669"/>
    <property type="project" value="UniProtKB-KW"/>
</dbReference>
<organism evidence="6 7">
    <name type="scientific">Salmonella phage vB_SenS_SB28</name>
    <dbReference type="NCBI Taxonomy" id="2591136"/>
    <lineage>
        <taxon>Viruses</taxon>
        <taxon>Duplodnaviria</taxon>
        <taxon>Heunggongvirae</taxon>
        <taxon>Uroviricota</taxon>
        <taxon>Caudoviricetes</taxon>
        <taxon>Macdonaldcampvirus</taxon>
        <taxon>Macdonaldcampvirus SB28</taxon>
    </lineage>
</organism>
<feature type="domain" description="NlpC/P60" evidence="5">
    <location>
        <begin position="13"/>
        <end position="113"/>
    </location>
</feature>
<dbReference type="RefSeq" id="YP_010053260.1">
    <property type="nucleotide sequence ID" value="NC_054638.1"/>
</dbReference>
<proteinExistence type="inferred from homology"/>
<comment type="similarity">
    <text evidence="1">Belongs to the peptidase C40 family.</text>
</comment>
<dbReference type="GO" id="GO:0001897">
    <property type="term" value="P:symbiont-mediated cytolysis of host cell"/>
    <property type="evidence" value="ECO:0007669"/>
    <property type="project" value="UniProtKB-ARBA"/>
</dbReference>
<evidence type="ECO:0000256" key="2">
    <source>
        <dbReference type="ARBA" id="ARBA00022670"/>
    </source>
</evidence>
<dbReference type="Pfam" id="PF00877">
    <property type="entry name" value="NLPC_P60"/>
    <property type="match status" value="1"/>
</dbReference>
<dbReference type="EMBL" id="MK947460">
    <property type="protein sequence ID" value="QFG07791.1"/>
    <property type="molecule type" value="Genomic_DNA"/>
</dbReference>
<evidence type="ECO:0000313" key="7">
    <source>
        <dbReference type="Proteomes" id="UP000326742"/>
    </source>
</evidence>
<reference evidence="6 7" key="1">
    <citation type="submission" date="2019-05" db="EMBL/GenBank/DDBJ databases">
        <title>Whole genome sequence analysis of broad host range Salmonella enterica bacteriophages.</title>
        <authorList>
            <person name="Bhandare S.G."/>
            <person name="Colavecchio A."/>
            <person name="Emond-Rheault J.-G."/>
            <person name="Hamel J."/>
            <person name="Kukavica-Ibrulj I."/>
            <person name="Boyle B."/>
            <person name="Levesque R.C."/>
            <person name="Goodridge L."/>
        </authorList>
    </citation>
    <scope>NUCLEOTIDE SEQUENCE [LARGE SCALE GENOMIC DNA]</scope>
</reference>
<evidence type="ECO:0000313" key="6">
    <source>
        <dbReference type="EMBL" id="QFG07791.1"/>
    </source>
</evidence>
<dbReference type="Gene3D" id="3.90.1720.10">
    <property type="entry name" value="endopeptidase domain like (from Nostoc punctiforme)"/>
    <property type="match status" value="1"/>
</dbReference>
<accession>A0A5J6TAB6</accession>
<dbReference type="GO" id="GO:0008234">
    <property type="term" value="F:cysteine-type peptidase activity"/>
    <property type="evidence" value="ECO:0007669"/>
    <property type="project" value="UniProtKB-KW"/>
</dbReference>
<evidence type="ECO:0000256" key="3">
    <source>
        <dbReference type="ARBA" id="ARBA00022801"/>
    </source>
</evidence>
<evidence type="ECO:0000256" key="1">
    <source>
        <dbReference type="ARBA" id="ARBA00007074"/>
    </source>
</evidence>
<dbReference type="Proteomes" id="UP000326742">
    <property type="component" value="Segment"/>
</dbReference>
<dbReference type="InterPro" id="IPR000064">
    <property type="entry name" value="NLP_P60_dom"/>
</dbReference>
<keyword evidence="3" id="KW-0378">Hydrolase</keyword>
<evidence type="ECO:0000259" key="5">
    <source>
        <dbReference type="Pfam" id="PF00877"/>
    </source>
</evidence>
<name>A0A5J6TAB6_9CAUD</name>
<keyword evidence="4" id="KW-0788">Thiol protease</keyword>
<keyword evidence="2" id="KW-0645">Protease</keyword>
<dbReference type="InterPro" id="IPR038765">
    <property type="entry name" value="Papain-like_cys_pep_sf"/>
</dbReference>
<sequence>MSDEEFAQLMFGKPYKDRCCHVDAVDCWGLVVLYYRLCRGINIHHDDRYDNGGSFVTCFDSEVTFWKDTQSPSVGDVVVAYRGNVPVHIAMIWGRDRILHAREKTAVRFDRLRTLEKISTKLRFLTYASNSCSENAGRS</sequence>
<dbReference type="SUPFAM" id="SSF54001">
    <property type="entry name" value="Cysteine proteinases"/>
    <property type="match status" value="1"/>
</dbReference>
<protein>
    <recommendedName>
        <fullName evidence="5">NlpC/P60 domain-containing protein</fullName>
    </recommendedName>
</protein>
<dbReference type="KEGG" id="vg:64468917"/>
<keyword evidence="7" id="KW-1185">Reference proteome</keyword>
<dbReference type="GeneID" id="64468917"/>